<comment type="caution">
    <text evidence="1">The sequence shown here is derived from an EMBL/GenBank/DDBJ whole genome shotgun (WGS) entry which is preliminary data.</text>
</comment>
<evidence type="ECO:0000313" key="2">
    <source>
        <dbReference type="Proteomes" id="UP001163603"/>
    </source>
</evidence>
<protein>
    <submittedName>
        <fullName evidence="1">Uncharacterized protein</fullName>
    </submittedName>
</protein>
<dbReference type="Proteomes" id="UP001163603">
    <property type="component" value="Chromosome 13"/>
</dbReference>
<proteinExistence type="predicted"/>
<reference evidence="2" key="1">
    <citation type="journal article" date="2023" name="G3 (Bethesda)">
        <title>Genome assembly and association tests identify interacting loci associated with vigor, precocity, and sex in interspecific pistachio rootstocks.</title>
        <authorList>
            <person name="Palmer W."/>
            <person name="Jacygrad E."/>
            <person name="Sagayaradj S."/>
            <person name="Cavanaugh K."/>
            <person name="Han R."/>
            <person name="Bertier L."/>
            <person name="Beede B."/>
            <person name="Kafkas S."/>
            <person name="Golino D."/>
            <person name="Preece J."/>
            <person name="Michelmore R."/>
        </authorList>
    </citation>
    <scope>NUCLEOTIDE SEQUENCE [LARGE SCALE GENOMIC DNA]</scope>
</reference>
<evidence type="ECO:0000313" key="1">
    <source>
        <dbReference type="EMBL" id="KAJ0013554.1"/>
    </source>
</evidence>
<name>A0ACC0X8C7_9ROSI</name>
<keyword evidence="2" id="KW-1185">Reference proteome</keyword>
<organism evidence="1 2">
    <name type="scientific">Pistacia integerrima</name>
    <dbReference type="NCBI Taxonomy" id="434235"/>
    <lineage>
        <taxon>Eukaryota</taxon>
        <taxon>Viridiplantae</taxon>
        <taxon>Streptophyta</taxon>
        <taxon>Embryophyta</taxon>
        <taxon>Tracheophyta</taxon>
        <taxon>Spermatophyta</taxon>
        <taxon>Magnoliopsida</taxon>
        <taxon>eudicotyledons</taxon>
        <taxon>Gunneridae</taxon>
        <taxon>Pentapetalae</taxon>
        <taxon>rosids</taxon>
        <taxon>malvids</taxon>
        <taxon>Sapindales</taxon>
        <taxon>Anacardiaceae</taxon>
        <taxon>Pistacia</taxon>
    </lineage>
</organism>
<dbReference type="EMBL" id="CM047748">
    <property type="protein sequence ID" value="KAJ0013554.1"/>
    <property type="molecule type" value="Genomic_DNA"/>
</dbReference>
<accession>A0ACC0X8C7</accession>
<gene>
    <name evidence="1" type="ORF">Pint_21100</name>
</gene>
<sequence>MASSLTPSIKSSLGSSKSAFLQHGFSLQSVTFPRFFMKACSFGVFARAAMEKTLYDFTIKVIFLADLYGLLFVYCLCLIVNVASRCGVTTGNCSELSHVYEKYKT</sequence>